<evidence type="ECO:0000256" key="11">
    <source>
        <dbReference type="ARBA" id="ARBA00023180"/>
    </source>
</evidence>
<keyword evidence="4 14" id="KW-0328">Glycosyltransferase</keyword>
<evidence type="ECO:0000259" key="15">
    <source>
        <dbReference type="PROSITE" id="PS50919"/>
    </source>
</evidence>
<dbReference type="Gene3D" id="2.80.10.50">
    <property type="match status" value="1"/>
</dbReference>
<dbReference type="EMBL" id="JACYCF010000004">
    <property type="protein sequence ID" value="KAF8757847.1"/>
    <property type="molecule type" value="Genomic_DNA"/>
</dbReference>
<feature type="transmembrane region" description="Helical" evidence="14">
    <location>
        <begin position="234"/>
        <end position="267"/>
    </location>
</feature>
<evidence type="ECO:0000256" key="7">
    <source>
        <dbReference type="ARBA" id="ARBA00022737"/>
    </source>
</evidence>
<protein>
    <recommendedName>
        <fullName evidence="14">Dolichyl-phosphate-mannose--protein mannosyltransferase</fullName>
        <ecNumber evidence="14">2.4.1.109</ecNumber>
    </recommendedName>
</protein>
<keyword evidence="5 14" id="KW-0808">Transferase</keyword>
<feature type="transmembrane region" description="Helical" evidence="14">
    <location>
        <begin position="682"/>
        <end position="705"/>
    </location>
</feature>
<dbReference type="AlphaFoldDB" id="A0A8H7M8H7"/>
<keyword evidence="6 14" id="KW-0812">Transmembrane</keyword>
<dbReference type="SUPFAM" id="SSF82109">
    <property type="entry name" value="MIR domain"/>
    <property type="match status" value="1"/>
</dbReference>
<comment type="similarity">
    <text evidence="3 14">Belongs to the glycosyltransferase 39 family.</text>
</comment>
<dbReference type="UniPathway" id="UPA00378"/>
<proteinExistence type="inferred from homology"/>
<dbReference type="InterPro" id="IPR003342">
    <property type="entry name" value="ArnT-like_N"/>
</dbReference>
<dbReference type="PANTHER" id="PTHR10050">
    <property type="entry name" value="DOLICHYL-PHOSPHATE-MANNOSE--PROTEIN MANNOSYLTRANSFERASE"/>
    <property type="match status" value="1"/>
</dbReference>
<dbReference type="InterPro" id="IPR032421">
    <property type="entry name" value="PMT_4TMC"/>
</dbReference>
<comment type="subcellular location">
    <subcellularLocation>
        <location evidence="1 14">Endoplasmic reticulum membrane</location>
        <topology evidence="1 14">Multi-pass membrane protein</topology>
    </subcellularLocation>
</comment>
<dbReference type="InterPro" id="IPR016093">
    <property type="entry name" value="MIR_motif"/>
</dbReference>
<keyword evidence="11" id="KW-0325">Glycoprotein</keyword>
<sequence length="735" mass="83013">MSDAASGARRRGYGRGATEHGSIATASVIDDDDHPRRDMMGLWNPNGERERATNAPFESESTSLAVMGALTALAFLLRFYKINQPDQVVFDEVHFGKFAAYYILREYYFDVHPPFAKMLLAAAGWFSGFDGKFEFENIGDSYTEHHVPYVGIRALPAVLGSLTVPIVFQIMKESGYPTIVSAFTAALVLFDNGHVTQSRLILLDAQLCFFMALSLYSYIRFRKLRYAEYSSEWWTWLIATGVFLACTLGCKMVGLFTFATIGTAVLVDLWSLLDIRRGHTMESFGRHFAARAFGLIIVPAIVYLSFFWTLKGNELLMNSQEIRYYDTITMRHKDTKTFLHSHVERYPMRYEDGRISSQGQQVTGYPHNDTNNDWQVIPTKAIPSTGRGRVVRHNDVVQLLHIKTDTYLMTHDVASPLMPTNQEFTTIDANDESRYNDTLFQIQINDAHEGEPWKSKSGHFKLIHIPTKVAMWTHPSPLPDWAFNQQEINGNKNSAEKSCTWYVDDIVADEYGTQSERITNVAPRPPKHMNFFRKFGELQLLMLQHNAGLTASHPYADSKKQIYMVGNVLGWWFCVMALSIFLGVLGADQLARRRGIVPIPDRNCPESSVQLNRILPARLGLPLLPILPHERQLFVHHYLPAHLASALVAGSVFNFILSETIHYPISIAGPSTRLRPRQKSDLGFKAAIAATGFAVALLMVFLFIAPLTYGTSSLDGHQVNRRRILSTWTLHFAGK</sequence>
<dbReference type="PANTHER" id="PTHR10050:SF51">
    <property type="entry name" value="PROTEIN O-MANNOSYL-TRANSFERASE 1"/>
    <property type="match status" value="1"/>
</dbReference>
<dbReference type="InterPro" id="IPR027005">
    <property type="entry name" value="PMT-like"/>
</dbReference>
<evidence type="ECO:0000256" key="14">
    <source>
        <dbReference type="RuleBase" id="RU367007"/>
    </source>
</evidence>
<dbReference type="Proteomes" id="UP000614334">
    <property type="component" value="Unassembled WGS sequence"/>
</dbReference>
<accession>A0A8H7M8H7</accession>
<feature type="transmembrane region" description="Helical" evidence="14">
    <location>
        <begin position="562"/>
        <end position="585"/>
    </location>
</feature>
<comment type="caution">
    <text evidence="16">The sequence shown here is derived from an EMBL/GenBank/DDBJ whole genome shotgun (WGS) entry which is preliminary data.</text>
</comment>
<evidence type="ECO:0000256" key="4">
    <source>
        <dbReference type="ARBA" id="ARBA00022676"/>
    </source>
</evidence>
<feature type="transmembrane region" description="Helical" evidence="14">
    <location>
        <begin position="150"/>
        <end position="168"/>
    </location>
</feature>
<evidence type="ECO:0000256" key="9">
    <source>
        <dbReference type="ARBA" id="ARBA00022989"/>
    </source>
</evidence>
<comment type="caution">
    <text evidence="14">Lacks conserved residue(s) required for the propagation of feature annotation.</text>
</comment>
<dbReference type="CDD" id="cd23285">
    <property type="entry name" value="beta-trefoil_MIR_PMT4-like"/>
    <property type="match status" value="1"/>
</dbReference>
<keyword evidence="10 14" id="KW-0472">Membrane</keyword>
<evidence type="ECO:0000256" key="10">
    <source>
        <dbReference type="ARBA" id="ARBA00023136"/>
    </source>
</evidence>
<reference evidence="16" key="1">
    <citation type="submission" date="2020-09" db="EMBL/GenBank/DDBJ databases">
        <title>Comparative genome analyses of four rice-infecting Rhizoctonia solani isolates reveal extensive enrichment of homogalacturonan modification genes.</title>
        <authorList>
            <person name="Lee D.-Y."/>
            <person name="Jeon J."/>
            <person name="Kim K.-T."/>
            <person name="Cheong K."/>
            <person name="Song H."/>
            <person name="Choi G."/>
            <person name="Ko J."/>
            <person name="Opiyo S.O."/>
            <person name="Zuo S."/>
            <person name="Madhav S."/>
            <person name="Lee Y.-H."/>
            <person name="Wang G.-L."/>
        </authorList>
    </citation>
    <scope>NUCLEOTIDE SEQUENCE</scope>
    <source>
        <strain evidence="16">AG1-IA B2</strain>
    </source>
</reference>
<comment type="catalytic activity">
    <reaction evidence="12 14">
        <text>a di-trans,poly-cis-dolichyl beta-D-mannosyl phosphate + L-threonyl-[protein] = 3-O-(alpha-D-mannosyl)-L-threonyl-[protein] + a di-trans,poly-cis-dolichyl phosphate + H(+)</text>
        <dbReference type="Rhea" id="RHEA:53396"/>
        <dbReference type="Rhea" id="RHEA-COMP:11060"/>
        <dbReference type="Rhea" id="RHEA-COMP:13547"/>
        <dbReference type="Rhea" id="RHEA-COMP:19498"/>
        <dbReference type="Rhea" id="RHEA-COMP:19501"/>
        <dbReference type="ChEBI" id="CHEBI:15378"/>
        <dbReference type="ChEBI" id="CHEBI:30013"/>
        <dbReference type="ChEBI" id="CHEBI:57683"/>
        <dbReference type="ChEBI" id="CHEBI:58211"/>
        <dbReference type="ChEBI" id="CHEBI:137323"/>
        <dbReference type="EC" id="2.4.1.109"/>
    </reaction>
</comment>
<organism evidence="16 17">
    <name type="scientific">Rhizoctonia solani</name>
    <dbReference type="NCBI Taxonomy" id="456999"/>
    <lineage>
        <taxon>Eukaryota</taxon>
        <taxon>Fungi</taxon>
        <taxon>Dikarya</taxon>
        <taxon>Basidiomycota</taxon>
        <taxon>Agaricomycotina</taxon>
        <taxon>Agaricomycetes</taxon>
        <taxon>Cantharellales</taxon>
        <taxon>Ceratobasidiaceae</taxon>
        <taxon>Rhizoctonia</taxon>
    </lineage>
</organism>
<dbReference type="Pfam" id="PF02815">
    <property type="entry name" value="MIR"/>
    <property type="match status" value="1"/>
</dbReference>
<dbReference type="SMART" id="SM00472">
    <property type="entry name" value="MIR"/>
    <property type="match status" value="3"/>
</dbReference>
<comment type="pathway">
    <text evidence="2 14">Protein modification; protein glycosylation.</text>
</comment>
<feature type="domain" description="MIR" evidence="15">
    <location>
        <begin position="319"/>
        <end position="379"/>
    </location>
</feature>
<evidence type="ECO:0000256" key="5">
    <source>
        <dbReference type="ARBA" id="ARBA00022679"/>
    </source>
</evidence>
<evidence type="ECO:0000256" key="8">
    <source>
        <dbReference type="ARBA" id="ARBA00022824"/>
    </source>
</evidence>
<evidence type="ECO:0000256" key="13">
    <source>
        <dbReference type="ARBA" id="ARBA00045102"/>
    </source>
</evidence>
<dbReference type="Pfam" id="PF02366">
    <property type="entry name" value="PMT"/>
    <property type="match status" value="1"/>
</dbReference>
<evidence type="ECO:0000256" key="6">
    <source>
        <dbReference type="ARBA" id="ARBA00022692"/>
    </source>
</evidence>
<keyword evidence="7" id="KW-0677">Repeat</keyword>
<name>A0A8H7M8H7_9AGAM</name>
<feature type="domain" description="MIR" evidence="15">
    <location>
        <begin position="450"/>
        <end position="506"/>
    </location>
</feature>
<dbReference type="GO" id="GO:0005789">
    <property type="term" value="C:endoplasmic reticulum membrane"/>
    <property type="evidence" value="ECO:0007669"/>
    <property type="project" value="UniProtKB-SubCell"/>
</dbReference>
<comment type="function">
    <text evidence="14">Transfers mannose from Dol-P-mannose to Ser or Thr residues on proteins.</text>
</comment>
<gene>
    <name evidence="16" type="ORF">RHS01_03468</name>
</gene>
<dbReference type="Pfam" id="PF16192">
    <property type="entry name" value="PMT_4TMC"/>
    <property type="match status" value="1"/>
</dbReference>
<dbReference type="FunFam" id="2.80.10.50:FF:000044">
    <property type="entry name" value="Dolichyl-phosphate-mannose-protein mannosyltransferase 4"/>
    <property type="match status" value="1"/>
</dbReference>
<keyword evidence="8 14" id="KW-0256">Endoplasmic reticulum</keyword>
<feature type="transmembrane region" description="Helical" evidence="14">
    <location>
        <begin position="288"/>
        <end position="310"/>
    </location>
</feature>
<evidence type="ECO:0000313" key="17">
    <source>
        <dbReference type="Proteomes" id="UP000614334"/>
    </source>
</evidence>
<dbReference type="EC" id="2.4.1.109" evidence="14"/>
<evidence type="ECO:0000256" key="2">
    <source>
        <dbReference type="ARBA" id="ARBA00004922"/>
    </source>
</evidence>
<feature type="domain" description="MIR" evidence="15">
    <location>
        <begin position="388"/>
        <end position="445"/>
    </location>
</feature>
<evidence type="ECO:0000256" key="3">
    <source>
        <dbReference type="ARBA" id="ARBA00007222"/>
    </source>
</evidence>
<comment type="catalytic activity">
    <reaction evidence="13 14">
        <text>a di-trans,poly-cis-dolichyl beta-D-mannosyl phosphate + L-seryl-[protein] = 3-O-(alpha-D-mannosyl)-L-seryl-[protein] + a di-trans,poly-cis-dolichyl phosphate + H(+)</text>
        <dbReference type="Rhea" id="RHEA:17377"/>
        <dbReference type="Rhea" id="RHEA-COMP:9863"/>
        <dbReference type="Rhea" id="RHEA-COMP:13546"/>
        <dbReference type="Rhea" id="RHEA-COMP:19498"/>
        <dbReference type="Rhea" id="RHEA-COMP:19501"/>
        <dbReference type="ChEBI" id="CHEBI:15378"/>
        <dbReference type="ChEBI" id="CHEBI:29999"/>
        <dbReference type="ChEBI" id="CHEBI:57683"/>
        <dbReference type="ChEBI" id="CHEBI:58211"/>
        <dbReference type="ChEBI" id="CHEBI:137321"/>
        <dbReference type="EC" id="2.4.1.109"/>
    </reaction>
</comment>
<dbReference type="PROSITE" id="PS50919">
    <property type="entry name" value="MIR"/>
    <property type="match status" value="3"/>
</dbReference>
<evidence type="ECO:0000256" key="1">
    <source>
        <dbReference type="ARBA" id="ARBA00004477"/>
    </source>
</evidence>
<evidence type="ECO:0000256" key="12">
    <source>
        <dbReference type="ARBA" id="ARBA00045085"/>
    </source>
</evidence>
<dbReference type="GO" id="GO:0004169">
    <property type="term" value="F:dolichyl-phosphate-mannose-protein mannosyltransferase activity"/>
    <property type="evidence" value="ECO:0007669"/>
    <property type="project" value="UniProtKB-UniRule"/>
</dbReference>
<dbReference type="InterPro" id="IPR036300">
    <property type="entry name" value="MIR_dom_sf"/>
</dbReference>
<evidence type="ECO:0000313" key="16">
    <source>
        <dbReference type="EMBL" id="KAF8757847.1"/>
    </source>
</evidence>
<feature type="transmembrane region" description="Helical" evidence="14">
    <location>
        <begin position="200"/>
        <end position="219"/>
    </location>
</feature>
<keyword evidence="9 14" id="KW-1133">Transmembrane helix</keyword>